<feature type="domain" description="DUF4283" evidence="1">
    <location>
        <begin position="108"/>
        <end position="187"/>
    </location>
</feature>
<evidence type="ECO:0000259" key="1">
    <source>
        <dbReference type="Pfam" id="PF14111"/>
    </source>
</evidence>
<dbReference type="InterPro" id="IPR025558">
    <property type="entry name" value="DUF4283"/>
</dbReference>
<dbReference type="RefSeq" id="XP_009804428.1">
    <property type="nucleotide sequence ID" value="XM_009806126.1"/>
</dbReference>
<dbReference type="Pfam" id="PF14111">
    <property type="entry name" value="DUF4283"/>
    <property type="match status" value="1"/>
</dbReference>
<protein>
    <submittedName>
        <fullName evidence="3">Uncharacterized protein LOC104249648</fullName>
    </submittedName>
</protein>
<gene>
    <name evidence="3" type="primary">LOC104249648</name>
</gene>
<dbReference type="PANTHER" id="PTHR33233:SF17">
    <property type="entry name" value="DUF4283 DOMAIN-CONTAINING PROTEIN"/>
    <property type="match status" value="1"/>
</dbReference>
<dbReference type="KEGG" id="nsy:104249648"/>
<dbReference type="OrthoDB" id="1304801at2759"/>
<evidence type="ECO:0000313" key="3">
    <source>
        <dbReference type="RefSeq" id="XP_009804428.1"/>
    </source>
</evidence>
<name>A0A1U7YMU7_NICSY</name>
<dbReference type="eggNOG" id="KOG1075">
    <property type="taxonomic scope" value="Eukaryota"/>
</dbReference>
<accession>A0A1U7YMU7</accession>
<dbReference type="Proteomes" id="UP000189701">
    <property type="component" value="Unplaced"/>
</dbReference>
<proteinExistence type="predicted"/>
<evidence type="ECO:0000313" key="2">
    <source>
        <dbReference type="Proteomes" id="UP000189701"/>
    </source>
</evidence>
<keyword evidence="2" id="KW-1185">Reference proteome</keyword>
<dbReference type="PANTHER" id="PTHR33233">
    <property type="entry name" value="ENDONUCLEASE/EXONUCLEASE/PHOSPHATASE"/>
    <property type="match status" value="1"/>
</dbReference>
<dbReference type="AlphaFoldDB" id="A0A1U7YMU7"/>
<reference evidence="2" key="1">
    <citation type="journal article" date="2013" name="Genome Biol.">
        <title>Reference genomes and transcriptomes of Nicotiana sylvestris and Nicotiana tomentosiformis.</title>
        <authorList>
            <person name="Sierro N."/>
            <person name="Battey J.N."/>
            <person name="Ouadi S."/>
            <person name="Bovet L."/>
            <person name="Goepfert S."/>
            <person name="Bakaher N."/>
            <person name="Peitsch M.C."/>
            <person name="Ivanov N.V."/>
        </authorList>
    </citation>
    <scope>NUCLEOTIDE SEQUENCE [LARGE SCALE GENOMIC DNA]</scope>
</reference>
<reference evidence="3" key="2">
    <citation type="submission" date="2025-08" db="UniProtKB">
        <authorList>
            <consortium name="RefSeq"/>
        </authorList>
    </citation>
    <scope>IDENTIFICATION</scope>
    <source>
        <tissue evidence="3">Leaf</tissue>
    </source>
</reference>
<sequence length="272" mass="31163">MTIPATTTTLTPLVSSVTPVTTIPAHAKPLTFGSFLPIQFQTIQEGPAMTRKPVLMEHETKLVEENAYKRNRSSQIGKILTYIPPDPHGDTIVVTIVDEDIKEHQSYWSNSLIGYVPGENPYFKSMENYVDNVWDFVNKSKILCHVDGYYIFRFDSMDDRDRVIQLGPYTFHYKSFILMNWSIDFVFDLECLNVIPLWVRFPNLTVGYWSTEVLSKLASVVGKPMYTDLYTIEMDRISFARVLVEADSSHPLPSDIELHTPVGIIHQSVEYD</sequence>
<dbReference type="GeneID" id="104249648"/>
<organism evidence="2 3">
    <name type="scientific">Nicotiana sylvestris</name>
    <name type="common">Wood tobacco</name>
    <name type="synonym">South American tobacco</name>
    <dbReference type="NCBI Taxonomy" id="4096"/>
    <lineage>
        <taxon>Eukaryota</taxon>
        <taxon>Viridiplantae</taxon>
        <taxon>Streptophyta</taxon>
        <taxon>Embryophyta</taxon>
        <taxon>Tracheophyta</taxon>
        <taxon>Spermatophyta</taxon>
        <taxon>Magnoliopsida</taxon>
        <taxon>eudicotyledons</taxon>
        <taxon>Gunneridae</taxon>
        <taxon>Pentapetalae</taxon>
        <taxon>asterids</taxon>
        <taxon>lamiids</taxon>
        <taxon>Solanales</taxon>
        <taxon>Solanaceae</taxon>
        <taxon>Nicotianoideae</taxon>
        <taxon>Nicotianeae</taxon>
        <taxon>Nicotiana</taxon>
    </lineage>
</organism>